<dbReference type="Gene3D" id="3.40.50.720">
    <property type="entry name" value="NAD(P)-binding Rossmann-like Domain"/>
    <property type="match status" value="1"/>
</dbReference>
<keyword evidence="2" id="KW-1185">Reference proteome</keyword>
<dbReference type="EMBL" id="JBIEKR010000002">
    <property type="protein sequence ID" value="MFG6272085.1"/>
    <property type="molecule type" value="Genomic_DNA"/>
</dbReference>
<reference evidence="1 2" key="1">
    <citation type="submission" date="2024-10" db="EMBL/GenBank/DDBJ databases">
        <authorList>
            <person name="Sang B.-I."/>
            <person name="Prabhaharan D."/>
        </authorList>
    </citation>
    <scope>NUCLEOTIDE SEQUENCE [LARGE SCALE GENOMIC DNA]</scope>
    <source>
        <strain evidence="1 2">MH</strain>
    </source>
</reference>
<gene>
    <name evidence="1" type="ORF">ACGTZG_02665</name>
</gene>
<sequence length="26" mass="2705">MLFLALSKASYITGADLCIDGGWTAS</sequence>
<dbReference type="InterPro" id="IPR036291">
    <property type="entry name" value="NAD(P)-bd_dom_sf"/>
</dbReference>
<organism evidence="1 2">
    <name type="scientific">Megasphaera hexanoica</name>
    <dbReference type="NCBI Taxonomy" id="1675036"/>
    <lineage>
        <taxon>Bacteria</taxon>
        <taxon>Bacillati</taxon>
        <taxon>Bacillota</taxon>
        <taxon>Negativicutes</taxon>
        <taxon>Veillonellales</taxon>
        <taxon>Veillonellaceae</taxon>
        <taxon>Megasphaera</taxon>
    </lineage>
</organism>
<name>A0ABW7DLX1_9FIRM</name>
<accession>A0ABW7DLX1</accession>
<dbReference type="RefSeq" id="WP_113856329.1">
    <property type="nucleotide sequence ID" value="NZ_CP011940.1"/>
</dbReference>
<proteinExistence type="predicted"/>
<comment type="caution">
    <text evidence="1">The sequence shown here is derived from an EMBL/GenBank/DDBJ whole genome shotgun (WGS) entry which is preliminary data.</text>
</comment>
<dbReference type="Proteomes" id="UP001605989">
    <property type="component" value="Unassembled WGS sequence"/>
</dbReference>
<protein>
    <recommendedName>
        <fullName evidence="3">Short-chain dehydrogenase</fullName>
    </recommendedName>
</protein>
<evidence type="ECO:0000313" key="1">
    <source>
        <dbReference type="EMBL" id="MFG6272085.1"/>
    </source>
</evidence>
<evidence type="ECO:0008006" key="3">
    <source>
        <dbReference type="Google" id="ProtNLM"/>
    </source>
</evidence>
<evidence type="ECO:0000313" key="2">
    <source>
        <dbReference type="Proteomes" id="UP001605989"/>
    </source>
</evidence>
<dbReference type="SUPFAM" id="SSF51735">
    <property type="entry name" value="NAD(P)-binding Rossmann-fold domains"/>
    <property type="match status" value="1"/>
</dbReference>